<reference evidence="2 3" key="1">
    <citation type="submission" date="2019-01" db="EMBL/GenBank/DDBJ databases">
        <title>A draft genome assembly of the solar-powered sea slug Elysia chlorotica.</title>
        <authorList>
            <person name="Cai H."/>
            <person name="Li Q."/>
            <person name="Fang X."/>
            <person name="Li J."/>
            <person name="Curtis N.E."/>
            <person name="Altenburger A."/>
            <person name="Shibata T."/>
            <person name="Feng M."/>
            <person name="Maeda T."/>
            <person name="Schwartz J.A."/>
            <person name="Shigenobu S."/>
            <person name="Lundholm N."/>
            <person name="Nishiyama T."/>
            <person name="Yang H."/>
            <person name="Hasebe M."/>
            <person name="Li S."/>
            <person name="Pierce S.K."/>
            <person name="Wang J."/>
        </authorList>
    </citation>
    <scope>NUCLEOTIDE SEQUENCE [LARGE SCALE GENOMIC DNA]</scope>
    <source>
        <strain evidence="2">EC2010</strain>
        <tissue evidence="2">Whole organism of an adult</tissue>
    </source>
</reference>
<protein>
    <submittedName>
        <fullName evidence="2">Uncharacterized protein</fullName>
    </submittedName>
</protein>
<feature type="compositionally biased region" description="Basic and acidic residues" evidence="1">
    <location>
        <begin position="547"/>
        <end position="573"/>
    </location>
</feature>
<feature type="compositionally biased region" description="Basic and acidic residues" evidence="1">
    <location>
        <begin position="60"/>
        <end position="73"/>
    </location>
</feature>
<feature type="compositionally biased region" description="Polar residues" evidence="1">
    <location>
        <begin position="610"/>
        <end position="632"/>
    </location>
</feature>
<dbReference type="AlphaFoldDB" id="A0A3S0Z977"/>
<feature type="compositionally biased region" description="Basic and acidic residues" evidence="1">
    <location>
        <begin position="462"/>
        <end position="471"/>
    </location>
</feature>
<feature type="compositionally biased region" description="Polar residues" evidence="1">
    <location>
        <begin position="114"/>
        <end position="133"/>
    </location>
</feature>
<feature type="compositionally biased region" description="Polar residues" evidence="1">
    <location>
        <begin position="273"/>
        <end position="285"/>
    </location>
</feature>
<gene>
    <name evidence="2" type="ORF">EGW08_019956</name>
</gene>
<feature type="compositionally biased region" description="Polar residues" evidence="1">
    <location>
        <begin position="351"/>
        <end position="382"/>
    </location>
</feature>
<feature type="compositionally biased region" description="Polar residues" evidence="1">
    <location>
        <begin position="202"/>
        <end position="216"/>
    </location>
</feature>
<dbReference type="EMBL" id="RQTK01001087">
    <property type="protein sequence ID" value="RUS72284.1"/>
    <property type="molecule type" value="Genomic_DNA"/>
</dbReference>
<feature type="compositionally biased region" description="Polar residues" evidence="1">
    <location>
        <begin position="706"/>
        <end position="721"/>
    </location>
</feature>
<dbReference type="Proteomes" id="UP000271974">
    <property type="component" value="Unassembled WGS sequence"/>
</dbReference>
<feature type="compositionally biased region" description="Polar residues" evidence="1">
    <location>
        <begin position="514"/>
        <end position="524"/>
    </location>
</feature>
<feature type="compositionally biased region" description="Polar residues" evidence="1">
    <location>
        <begin position="578"/>
        <end position="601"/>
    </location>
</feature>
<feature type="compositionally biased region" description="Low complexity" evidence="1">
    <location>
        <begin position="643"/>
        <end position="656"/>
    </location>
</feature>
<feature type="compositionally biased region" description="Basic and acidic residues" evidence="1">
    <location>
        <begin position="244"/>
        <end position="267"/>
    </location>
</feature>
<accession>A0A3S0Z977</accession>
<feature type="compositionally biased region" description="Polar residues" evidence="1">
    <location>
        <begin position="299"/>
        <end position="319"/>
    </location>
</feature>
<feature type="compositionally biased region" description="Polar residues" evidence="1">
    <location>
        <begin position="780"/>
        <end position="793"/>
    </location>
</feature>
<evidence type="ECO:0000313" key="3">
    <source>
        <dbReference type="Proteomes" id="UP000271974"/>
    </source>
</evidence>
<feature type="compositionally biased region" description="Basic and acidic residues" evidence="1">
    <location>
        <begin position="99"/>
        <end position="111"/>
    </location>
</feature>
<feature type="compositionally biased region" description="Polar residues" evidence="1">
    <location>
        <begin position="158"/>
        <end position="168"/>
    </location>
</feature>
<dbReference type="OrthoDB" id="10353086at2759"/>
<feature type="compositionally biased region" description="Polar residues" evidence="1">
    <location>
        <begin position="234"/>
        <end position="243"/>
    </location>
</feature>
<evidence type="ECO:0000313" key="2">
    <source>
        <dbReference type="EMBL" id="RUS72284.1"/>
    </source>
</evidence>
<sequence>MKSSPRPPRRFSRWQTTKRTFVLGGIGPKTSHPSTSQEPKSSATQIPESDNAPAELQTRPVEKAGSDSDRDSTLRSQGSAKPRHVRRLRLNSSNLGADRTTDLSKLEKNPSKAEAQSQSRGVANGIDSSQKGSAGSPPVNLPATSSSQGRPNRKPSAKPSTRTSPNSENHVDISEIPGSSELDRDTEAQSQSPRKKSIRKPSANSSTRTSPNSENQADLGEISSVPPPGDDTGTRNQSHGKQNNTEHKENIEDVAGADKQDSTRVSEGDDLSAHQNSSSRNSKSLRGTGRRGALKEVSDSNLSNSSHAAAKDSSLSVRTSLRDRSKMKSPADLMQMRQYPEKYLKSDKKSPNISVKINDTKKTSTAVTSSRLQKNVSGNKTLDSAGLSQSSRDRSVHSSRKRSSPPNAEKSLNESIVYKKLGSKVHGHEMSSIHSPAKTRTRKTQGATSPDIYPMNSTAKTDALKKQDKSSPEVSPIHAPAKTQTRQKQGEKSHSIFPMNSTAKTNALKKQDRNSPGISPIHSPNKTETHKKTRLKGPETSQLHSTVETKFRKIQNEKSSEISETHSKIEVRTRKNQAKNSPENFMQHSTVEADSLSQRSLSLGKKQDKVSSVLQKNSQANKDLSRKGNQSTRSKHSGENSKEFSSSSNESFGGRSLRNRSKLATPQSLQEKRQYPISFYPSKMRTEILNASVSAKSKSSKKNDQRQLPVSKSGGSWNTSKQVHRNTTERSHEQEIEEEEDVFVRSEKVSLRAKQNKYKSELNKKSVAKGNDLKNPKPAKNTSSKTKLSNQALPLSLRRPIDRRPGPRGHSRQPGQERESSLVAQGGEDNAWQMAPPSTSAIKPGRAHPNARKASDIDNTLHVPGSKVLRKRKLVDQLSQVQDEGKVPKKSASQEPGRKVMLWCGEGPTRSAADVTAYDVIFQTALDMETEMSESAEDRHSQKLVKNIFSGFKRNMKAMIYQELKLKELEKGVRERQRRCKKLWNDVAEKQAENLRLEQEIALREKDTDSGVQKISAWLRGFERLSQRVLADEEAST</sequence>
<comment type="caution">
    <text evidence="2">The sequence shown here is derived from an EMBL/GenBank/DDBJ whole genome shotgun (WGS) entry which is preliminary data.</text>
</comment>
<keyword evidence="3" id="KW-1185">Reference proteome</keyword>
<feature type="compositionally biased region" description="Basic and acidic residues" evidence="1">
    <location>
        <begin position="339"/>
        <end position="350"/>
    </location>
</feature>
<name>A0A3S0Z977_ELYCH</name>
<organism evidence="2 3">
    <name type="scientific">Elysia chlorotica</name>
    <name type="common">Eastern emerald elysia</name>
    <name type="synonym">Sea slug</name>
    <dbReference type="NCBI Taxonomy" id="188477"/>
    <lineage>
        <taxon>Eukaryota</taxon>
        <taxon>Metazoa</taxon>
        <taxon>Spiralia</taxon>
        <taxon>Lophotrochozoa</taxon>
        <taxon>Mollusca</taxon>
        <taxon>Gastropoda</taxon>
        <taxon>Heterobranchia</taxon>
        <taxon>Euthyneura</taxon>
        <taxon>Panpulmonata</taxon>
        <taxon>Sacoglossa</taxon>
        <taxon>Placobranchoidea</taxon>
        <taxon>Plakobranchidae</taxon>
        <taxon>Elysia</taxon>
    </lineage>
</organism>
<feature type="compositionally biased region" description="Polar residues" evidence="1">
    <location>
        <begin position="31"/>
        <end position="48"/>
    </location>
</feature>
<proteinExistence type="predicted"/>
<evidence type="ECO:0000256" key="1">
    <source>
        <dbReference type="SAM" id="MobiDB-lite"/>
    </source>
</evidence>
<feature type="region of interest" description="Disordered" evidence="1">
    <location>
        <begin position="1"/>
        <end position="865"/>
    </location>
</feature>